<dbReference type="STRING" id="69004.A0A182QV63"/>
<dbReference type="Pfam" id="PF11715">
    <property type="entry name" value="Beta-prop_Nup120_160"/>
    <property type="match status" value="1"/>
</dbReference>
<feature type="domain" description="Nucleoporin Nup120/160 beta-propeller" evidence="4">
    <location>
        <begin position="60"/>
        <end position="480"/>
    </location>
</feature>
<evidence type="ECO:0000313" key="6">
    <source>
        <dbReference type="EnsemblMetazoa" id="AFAF017520-PA"/>
    </source>
</evidence>
<organism evidence="6 7">
    <name type="scientific">Anopheles farauti</name>
    <dbReference type="NCBI Taxonomy" id="69004"/>
    <lineage>
        <taxon>Eukaryota</taxon>
        <taxon>Metazoa</taxon>
        <taxon>Ecdysozoa</taxon>
        <taxon>Arthropoda</taxon>
        <taxon>Hexapoda</taxon>
        <taxon>Insecta</taxon>
        <taxon>Pterygota</taxon>
        <taxon>Neoptera</taxon>
        <taxon>Endopterygota</taxon>
        <taxon>Diptera</taxon>
        <taxon>Nematocera</taxon>
        <taxon>Culicoidea</taxon>
        <taxon>Culicidae</taxon>
        <taxon>Anophelinae</taxon>
        <taxon>Anopheles</taxon>
    </lineage>
</organism>
<dbReference type="VEuPathDB" id="VectorBase:AFAF017520"/>
<dbReference type="GO" id="GO:0005643">
    <property type="term" value="C:nuclear pore"/>
    <property type="evidence" value="ECO:0007669"/>
    <property type="project" value="TreeGrafter"/>
</dbReference>
<protein>
    <submittedName>
        <fullName evidence="6">Uncharacterized protein</fullName>
    </submittedName>
</protein>
<dbReference type="InterPro" id="IPR056536">
    <property type="entry name" value="TPR_NUP160_C"/>
</dbReference>
<keyword evidence="7" id="KW-1185">Reference proteome</keyword>
<dbReference type="Pfam" id="PF23347">
    <property type="entry name" value="TPR_Nup160_C"/>
    <property type="match status" value="1"/>
</dbReference>
<evidence type="ECO:0000256" key="2">
    <source>
        <dbReference type="ARBA" id="ARBA00022448"/>
    </source>
</evidence>
<feature type="domain" description="NUP160 C-terminal TPR" evidence="5">
    <location>
        <begin position="614"/>
        <end position="782"/>
    </location>
</feature>
<dbReference type="PANTHER" id="PTHR21286:SF0">
    <property type="entry name" value="NUCLEAR PORE COMPLEX PROTEIN NUP160"/>
    <property type="match status" value="1"/>
</dbReference>
<name>A0A182QV63_9DIPT</name>
<dbReference type="GO" id="GO:0017056">
    <property type="term" value="F:structural constituent of nuclear pore"/>
    <property type="evidence" value="ECO:0007669"/>
    <property type="project" value="TreeGrafter"/>
</dbReference>
<dbReference type="InterPro" id="IPR059141">
    <property type="entry name" value="Beta-prop_Nup120_160"/>
</dbReference>
<dbReference type="InterPro" id="IPR021717">
    <property type="entry name" value="Nucleoporin_Nup160"/>
</dbReference>
<comment type="subcellular location">
    <subcellularLocation>
        <location evidence="1">Nucleus</location>
    </subcellularLocation>
</comment>
<dbReference type="PANTHER" id="PTHR21286">
    <property type="entry name" value="NUCLEAR PORE COMPLEX PROTEIN NUP160"/>
    <property type="match status" value="1"/>
</dbReference>
<dbReference type="AlphaFoldDB" id="A0A182QV63"/>
<evidence type="ECO:0000259" key="4">
    <source>
        <dbReference type="Pfam" id="PF11715"/>
    </source>
</evidence>
<proteinExistence type="predicted"/>
<evidence type="ECO:0000256" key="3">
    <source>
        <dbReference type="ARBA" id="ARBA00023242"/>
    </source>
</evidence>
<evidence type="ECO:0000313" key="7">
    <source>
        <dbReference type="Proteomes" id="UP000075886"/>
    </source>
</evidence>
<reference evidence="7" key="1">
    <citation type="submission" date="2014-01" db="EMBL/GenBank/DDBJ databases">
        <title>The Genome Sequence of Anopheles farauti FAR1 (V2).</title>
        <authorList>
            <consortium name="The Broad Institute Genomics Platform"/>
            <person name="Neafsey D.E."/>
            <person name="Besansky N."/>
            <person name="Howell P."/>
            <person name="Walton C."/>
            <person name="Young S.K."/>
            <person name="Zeng Q."/>
            <person name="Gargeya S."/>
            <person name="Fitzgerald M."/>
            <person name="Haas B."/>
            <person name="Abouelleil A."/>
            <person name="Allen A.W."/>
            <person name="Alvarado L."/>
            <person name="Arachchi H.M."/>
            <person name="Berlin A.M."/>
            <person name="Chapman S.B."/>
            <person name="Gainer-Dewar J."/>
            <person name="Goldberg J."/>
            <person name="Griggs A."/>
            <person name="Gujja S."/>
            <person name="Hansen M."/>
            <person name="Howarth C."/>
            <person name="Imamovic A."/>
            <person name="Ireland A."/>
            <person name="Larimer J."/>
            <person name="McCowan C."/>
            <person name="Murphy C."/>
            <person name="Pearson M."/>
            <person name="Poon T.W."/>
            <person name="Priest M."/>
            <person name="Roberts A."/>
            <person name="Saif S."/>
            <person name="Shea T."/>
            <person name="Sisk P."/>
            <person name="Sykes S."/>
            <person name="Wortman J."/>
            <person name="Nusbaum C."/>
            <person name="Birren B."/>
        </authorList>
    </citation>
    <scope>NUCLEOTIDE SEQUENCE [LARGE SCALE GENOMIC DNA]</scope>
    <source>
        <strain evidence="7">FAR1</strain>
    </source>
</reference>
<keyword evidence="2" id="KW-0813">Transport</keyword>
<evidence type="ECO:0000259" key="5">
    <source>
        <dbReference type="Pfam" id="PF23347"/>
    </source>
</evidence>
<keyword evidence="3" id="KW-0539">Nucleus</keyword>
<dbReference type="EMBL" id="AXCN02002217">
    <property type="status" value="NOT_ANNOTATED_CDS"/>
    <property type="molecule type" value="Genomic_DNA"/>
</dbReference>
<dbReference type="Proteomes" id="UP000075886">
    <property type="component" value="Unassembled WGS sequence"/>
</dbReference>
<sequence>MCAMYREVPLFQQSVVSGKSKSITISSGGYNSMLVDSKTSEVSGGFRFTDSSENRPFSHRFIYWRTCQETIYLTEVCLDKNDVNYEMKIKFEGSPILAVECYKLPNQPLIMVFVTTTSFHRVSLQIPGSVDHLHAEQDAYIHQLHEKIMTDKLHCYSYINDIVQAYPLIASITHFSDNCCSKIAIACANSLHLFTMKTENQKLDVTFVELDYNPLTLSKLIHTITETWRKKPHTSQVVTMAFDAGALTELPQNSLLYTLHRDGALRVWLPCGRCLTTDYLSQYTQGSETEFHTCIIRCSRSLLALYFSFQTFSEFVILRPEVAVDSASENVSSVVLKNMCTVLAPNYDLIDFKLSDQCLWSLWCNAEGETRTLFYKLATGVSDDIVKTVWSPVILENTSGKDLSALEVGMDLKDIYCNRIIQSGLFTDKVITKTLTMFNRNLATISASSTVTKSSMVRLKRYVITCIESQLQQECPSSDDFLFGEWLSKNDLHVHIDEYTMFQSIEFNCHIELGHYEEAYNSLTKNCEPAPAVVAYEEGIRNFLECNSLNHLSRHYSCILKCLNSLGIIKESYAWIVQPMIEQAEQKNADINGETVKIVDRKNLVEQLITTHCALQLSMNNDGFKLITSLVPANLISLMLKCKLYNSALKLARCRVRSMIPTIYEHITSSCITASSAQSSLGTNANSNNVLSWLNDNCVSDVAIVSDSASTAWNYLRYLISQEDHEDVVVVHLAVLNRILSRCAYVPTWLKYWCIENIPVQFIRAYLCHGQLEEAYEHTIELFRSRFFSSGRFRQHTIFPITMCDYLLYELEHSSNHAKEKQHIEHYLRIIELAL</sequence>
<accession>A0A182QV63</accession>
<dbReference type="EnsemblMetazoa" id="AFAF017520-RA">
    <property type="protein sequence ID" value="AFAF017520-PA"/>
    <property type="gene ID" value="AFAF017520"/>
</dbReference>
<evidence type="ECO:0000256" key="1">
    <source>
        <dbReference type="ARBA" id="ARBA00004123"/>
    </source>
</evidence>
<reference evidence="6" key="2">
    <citation type="submission" date="2020-05" db="UniProtKB">
        <authorList>
            <consortium name="EnsemblMetazoa"/>
        </authorList>
    </citation>
    <scope>IDENTIFICATION</scope>
    <source>
        <strain evidence="6">FAR1</strain>
    </source>
</reference>